<dbReference type="RefSeq" id="WP_283893284.1">
    <property type="nucleotide sequence ID" value="NZ_JARWAF010000004.1"/>
</dbReference>
<dbReference type="InterPro" id="IPR002182">
    <property type="entry name" value="NB-ARC"/>
</dbReference>
<dbReference type="PANTHER" id="PTHR47691">
    <property type="entry name" value="REGULATOR-RELATED"/>
    <property type="match status" value="1"/>
</dbReference>
<feature type="repeat" description="TPR" evidence="1">
    <location>
        <begin position="577"/>
        <end position="610"/>
    </location>
</feature>
<dbReference type="PANTHER" id="PTHR47691:SF3">
    <property type="entry name" value="HTH-TYPE TRANSCRIPTIONAL REGULATOR RV0890C-RELATED"/>
    <property type="match status" value="1"/>
</dbReference>
<keyword evidence="1" id="KW-0802">TPR repeat</keyword>
<comment type="caution">
    <text evidence="3">The sequence shown here is derived from an EMBL/GenBank/DDBJ whole genome shotgun (WGS) entry which is preliminary data.</text>
</comment>
<dbReference type="Pfam" id="PF13424">
    <property type="entry name" value="TPR_12"/>
    <property type="match status" value="2"/>
</dbReference>
<dbReference type="InterPro" id="IPR027417">
    <property type="entry name" value="P-loop_NTPase"/>
</dbReference>
<dbReference type="InterPro" id="IPR019734">
    <property type="entry name" value="TPR_rpt"/>
</dbReference>
<evidence type="ECO:0000259" key="2">
    <source>
        <dbReference type="Pfam" id="PF00931"/>
    </source>
</evidence>
<dbReference type="Pfam" id="PF00931">
    <property type="entry name" value="NB-ARC"/>
    <property type="match status" value="1"/>
</dbReference>
<evidence type="ECO:0000256" key="1">
    <source>
        <dbReference type="PROSITE-ProRule" id="PRU00339"/>
    </source>
</evidence>
<evidence type="ECO:0000313" key="3">
    <source>
        <dbReference type="EMBL" id="MDJ1640706.1"/>
    </source>
</evidence>
<name>A0ABT7D4H9_9ACTN</name>
<dbReference type="Proteomes" id="UP001237194">
    <property type="component" value="Unassembled WGS sequence"/>
</dbReference>
<dbReference type="Gene3D" id="3.40.50.300">
    <property type="entry name" value="P-loop containing nucleotide triphosphate hydrolases"/>
    <property type="match status" value="1"/>
</dbReference>
<reference evidence="3 4" key="1">
    <citation type="submission" date="2023-04" db="EMBL/GenBank/DDBJ databases">
        <title>A novel species of the genus Streptomyces: Streptomyces pakalii sp. nov. isolated from a Mexican soil jungle.</title>
        <authorList>
            <person name="Chavez-Hernandez M.A."/>
            <person name="Ortiz-Alvarez J."/>
            <person name="Villa-Tanaca L."/>
            <person name="Hernandez-Rodriguez C."/>
        </authorList>
    </citation>
    <scope>NUCLEOTIDE SEQUENCE [LARGE SCALE GENOMIC DNA]</scope>
    <source>
        <strain evidence="3 4">ENCB-J15</strain>
    </source>
</reference>
<dbReference type="EMBL" id="JARWAF010000004">
    <property type="protein sequence ID" value="MDJ1640706.1"/>
    <property type="molecule type" value="Genomic_DNA"/>
</dbReference>
<sequence length="870" mass="95047">MRRDRGADVEAGGEAAVAVGGDVAAPVITNPVVNNTFNLHVPKGENPRISRARNLPPGVSDFTGRVEEIGEIEREALEGRRDQRSVTAVVTGKPGVGKTCLVVQIAHRMGMKYVDGELYADLRGVDDRPATAEEVMARFMQALGVAEEEIPGDPDLRLDAYRRTVTDRSLLVILDNAADEKQVRPLLPPGTGSLVMVTSRNRLMGLESVHRCDLEIFPVSASLDFMKKVVGAEAVDREPRDAQRVADFCGHLPLALRIATIRLHATRNMRVSDLARELGGERDRLEALKAGDLAVRAAFNLSYRKMGKGARSTFKSLSHVPGADFGTGMCSAVTGFEDRQAVKMLRKLAEANLIEHSEVPGRFRFHDLLKVFSREKMEKDPADRNRRDRQRMLVWLQNSAIKAQFSLGGVFTVEIPSGGSAEIDSIESATSWVESEFSNAVAGLAMAEACESPEHVVRLALGLSGICETVGRWIEWEEVIDTGARAALKVEQRGLVLVFMTARANLARYRRDFSQALVCAEEVYAAARSLGHPGFMGGAANLLGCLKMDIGHPDEAAPLLKESLAIYEKLDLKHEVGKVLYNLGTIHRAAGELEKAIGYFERDLTVCLDTADESGAAETLNTLALTHVEMGRLKRAEELQRRALEKFSKIRNPHKISMVTNDLAITLRRQGRVEEALALHLKDVEICREAMNPSGEALAHSNAAEAFHRLGRKSEAVEFSMAAQAVFAQLGDDQRLAKAMISHIPILFEDGRIDEAVEGAAAAIETLKLFGDVKDVAATHQVLAREYGALENWDDSLRHATESLEAGGTALTPYVRAVSCGMALRAAFQLGREAEVAHCARILRDAFAADPLLRGTFVETFEEEAAVFAV</sequence>
<proteinExistence type="predicted"/>
<dbReference type="SMART" id="SM00028">
    <property type="entry name" value="TPR"/>
    <property type="match status" value="7"/>
</dbReference>
<evidence type="ECO:0000313" key="4">
    <source>
        <dbReference type="Proteomes" id="UP001237194"/>
    </source>
</evidence>
<dbReference type="PROSITE" id="PS50005">
    <property type="entry name" value="TPR"/>
    <property type="match status" value="1"/>
</dbReference>
<dbReference type="SUPFAM" id="SSF52540">
    <property type="entry name" value="P-loop containing nucleoside triphosphate hydrolases"/>
    <property type="match status" value="1"/>
</dbReference>
<dbReference type="Gene3D" id="1.25.40.10">
    <property type="entry name" value="Tetratricopeptide repeat domain"/>
    <property type="match status" value="2"/>
</dbReference>
<dbReference type="SUPFAM" id="SSF48452">
    <property type="entry name" value="TPR-like"/>
    <property type="match status" value="2"/>
</dbReference>
<organism evidence="3 4">
    <name type="scientific">Streptomyces pakalii</name>
    <dbReference type="NCBI Taxonomy" id="3036494"/>
    <lineage>
        <taxon>Bacteria</taxon>
        <taxon>Bacillati</taxon>
        <taxon>Actinomycetota</taxon>
        <taxon>Actinomycetes</taxon>
        <taxon>Kitasatosporales</taxon>
        <taxon>Streptomycetaceae</taxon>
        <taxon>Streptomyces</taxon>
    </lineage>
</organism>
<keyword evidence="4" id="KW-1185">Reference proteome</keyword>
<gene>
    <name evidence="3" type="ORF">P5W92_09830</name>
</gene>
<accession>A0ABT7D4H9</accession>
<dbReference type="InterPro" id="IPR011990">
    <property type="entry name" value="TPR-like_helical_dom_sf"/>
</dbReference>
<feature type="domain" description="NB-ARC" evidence="2">
    <location>
        <begin position="88"/>
        <end position="232"/>
    </location>
</feature>
<protein>
    <submittedName>
        <fullName evidence="3">Tetratricopeptide repeat protein</fullName>
    </submittedName>
</protein>